<keyword evidence="3" id="KW-1185">Reference proteome</keyword>
<comment type="caution">
    <text evidence="2">The sequence shown here is derived from an EMBL/GenBank/DDBJ whole genome shotgun (WGS) entry which is preliminary data.</text>
</comment>
<evidence type="ECO:0000256" key="1">
    <source>
        <dbReference type="SAM" id="MobiDB-lite"/>
    </source>
</evidence>
<evidence type="ECO:0000313" key="2">
    <source>
        <dbReference type="EMBL" id="CAK1553314.1"/>
    </source>
</evidence>
<dbReference type="EMBL" id="CAVLEF010000215">
    <property type="protein sequence ID" value="CAK1553314.1"/>
    <property type="molecule type" value="Genomic_DNA"/>
</dbReference>
<proteinExistence type="predicted"/>
<reference evidence="2 3" key="1">
    <citation type="submission" date="2023-11" db="EMBL/GenBank/DDBJ databases">
        <authorList>
            <person name="Okamura Y."/>
        </authorList>
    </citation>
    <scope>NUCLEOTIDE SEQUENCE [LARGE SCALE GENOMIC DNA]</scope>
</reference>
<dbReference type="AlphaFoldDB" id="A0AAV1JVF4"/>
<name>A0AAV1JVF4_9NEOP</name>
<protein>
    <submittedName>
        <fullName evidence="2">Uncharacterized protein</fullName>
    </submittedName>
</protein>
<feature type="region of interest" description="Disordered" evidence="1">
    <location>
        <begin position="200"/>
        <end position="222"/>
    </location>
</feature>
<evidence type="ECO:0000313" key="3">
    <source>
        <dbReference type="Proteomes" id="UP001497472"/>
    </source>
</evidence>
<sequence>MDRKDCCWIDLERSTLHASRSWITDRRIADVDPAIGINIKVNVGPGPSLGSGLAINQTRGGRSGGAASELEAPGCVCPVCGSVRGLRVQKRAAHPLEANVEAAPNAVKRRWHEEEVALMARTEAKLTREMGRCGNVELFNALPEFGRTFEAIKGQRRKQEYRDLVKTYLENVESQNESTSPPPETDHTIIDNENLQQHLVEPRASSETRPNPVSPNADDPLRVTESSDYATLAAGALNDLLRKSSQNLSRIKDKIVFDCYLPGEYGVKFRLCREMFLATFDLKKDTLQLWVRPNNEIDQKDKSQEGKPIRKVDKIAKKTGINNTLKSESVCKWLECVPKVLL</sequence>
<organism evidence="2 3">
    <name type="scientific">Leptosia nina</name>
    <dbReference type="NCBI Taxonomy" id="320188"/>
    <lineage>
        <taxon>Eukaryota</taxon>
        <taxon>Metazoa</taxon>
        <taxon>Ecdysozoa</taxon>
        <taxon>Arthropoda</taxon>
        <taxon>Hexapoda</taxon>
        <taxon>Insecta</taxon>
        <taxon>Pterygota</taxon>
        <taxon>Neoptera</taxon>
        <taxon>Endopterygota</taxon>
        <taxon>Lepidoptera</taxon>
        <taxon>Glossata</taxon>
        <taxon>Ditrysia</taxon>
        <taxon>Papilionoidea</taxon>
        <taxon>Pieridae</taxon>
        <taxon>Pierinae</taxon>
        <taxon>Leptosia</taxon>
    </lineage>
</organism>
<gene>
    <name evidence="2" type="ORF">LNINA_LOCUS12320</name>
</gene>
<accession>A0AAV1JVF4</accession>
<dbReference type="Proteomes" id="UP001497472">
    <property type="component" value="Unassembled WGS sequence"/>
</dbReference>